<dbReference type="PANTHER" id="PTHR24305:SF168">
    <property type="entry name" value="P450, PUTATIVE (EUROFUNG)-RELATED"/>
    <property type="match status" value="1"/>
</dbReference>
<keyword evidence="7" id="KW-1185">Reference proteome</keyword>
<dbReference type="GO" id="GO:0004497">
    <property type="term" value="F:monooxygenase activity"/>
    <property type="evidence" value="ECO:0007669"/>
    <property type="project" value="InterPro"/>
</dbReference>
<accession>A0A1Q8RNI1</accession>
<dbReference type="Proteomes" id="UP000186583">
    <property type="component" value="Unassembled WGS sequence"/>
</dbReference>
<comment type="caution">
    <text evidence="6">The sequence shown here is derived from an EMBL/GenBank/DDBJ whole genome shotgun (WGS) entry which is preliminary data.</text>
</comment>
<dbReference type="OrthoDB" id="3934656at2759"/>
<dbReference type="InterPro" id="IPR001128">
    <property type="entry name" value="Cyt_P450"/>
</dbReference>
<reference evidence="6 7" key="1">
    <citation type="submission" date="2016-11" db="EMBL/GenBank/DDBJ databases">
        <title>Draft Genome Assembly of Colletotrichum chlorophyti a pathogen of herbaceous plants.</title>
        <authorList>
            <person name="Gan P."/>
            <person name="Narusaka M."/>
            <person name="Tsushima A."/>
            <person name="Narusaka Y."/>
            <person name="Takano Y."/>
            <person name="Shirasu K."/>
        </authorList>
    </citation>
    <scope>NUCLEOTIDE SEQUENCE [LARGE SCALE GENOMIC DNA]</scope>
    <source>
        <strain evidence="6 7">NTL11</strain>
    </source>
</reference>
<dbReference type="GO" id="GO:0005506">
    <property type="term" value="F:iron ion binding"/>
    <property type="evidence" value="ECO:0007669"/>
    <property type="project" value="InterPro"/>
</dbReference>
<name>A0A1Q8RNI1_9PEZI</name>
<dbReference type="InterPro" id="IPR036396">
    <property type="entry name" value="Cyt_P450_sf"/>
</dbReference>
<feature type="binding site" description="axial binding residue" evidence="4">
    <location>
        <position position="457"/>
    </location>
    <ligand>
        <name>heme</name>
        <dbReference type="ChEBI" id="CHEBI:30413"/>
    </ligand>
    <ligandPart>
        <name>Fe</name>
        <dbReference type="ChEBI" id="CHEBI:18248"/>
    </ligandPart>
</feature>
<dbReference type="GO" id="GO:0020037">
    <property type="term" value="F:heme binding"/>
    <property type="evidence" value="ECO:0007669"/>
    <property type="project" value="InterPro"/>
</dbReference>
<keyword evidence="5" id="KW-1133">Transmembrane helix</keyword>
<proteinExistence type="predicted"/>
<dbReference type="PANTHER" id="PTHR24305">
    <property type="entry name" value="CYTOCHROME P450"/>
    <property type="match status" value="1"/>
</dbReference>
<dbReference type="GO" id="GO:0016705">
    <property type="term" value="F:oxidoreductase activity, acting on paired donors, with incorporation or reduction of molecular oxygen"/>
    <property type="evidence" value="ECO:0007669"/>
    <property type="project" value="InterPro"/>
</dbReference>
<evidence type="ECO:0000256" key="3">
    <source>
        <dbReference type="ARBA" id="ARBA00023004"/>
    </source>
</evidence>
<dbReference type="EMBL" id="MPGH01000138">
    <property type="protein sequence ID" value="OLN85878.1"/>
    <property type="molecule type" value="Genomic_DNA"/>
</dbReference>
<dbReference type="PRINTS" id="PR00463">
    <property type="entry name" value="EP450I"/>
</dbReference>
<keyword evidence="2 4" id="KW-0479">Metal-binding</keyword>
<dbReference type="GO" id="GO:0008168">
    <property type="term" value="F:methyltransferase activity"/>
    <property type="evidence" value="ECO:0007669"/>
    <property type="project" value="UniProtKB-KW"/>
</dbReference>
<dbReference type="SUPFAM" id="SSF48264">
    <property type="entry name" value="Cytochrome P450"/>
    <property type="match status" value="1"/>
</dbReference>
<dbReference type="InterPro" id="IPR050121">
    <property type="entry name" value="Cytochrome_P450_monoxygenase"/>
</dbReference>
<evidence type="ECO:0000256" key="1">
    <source>
        <dbReference type="ARBA" id="ARBA00022617"/>
    </source>
</evidence>
<evidence type="ECO:0000256" key="5">
    <source>
        <dbReference type="SAM" id="Phobius"/>
    </source>
</evidence>
<evidence type="ECO:0000313" key="6">
    <source>
        <dbReference type="EMBL" id="OLN85878.1"/>
    </source>
</evidence>
<keyword evidence="6" id="KW-0808">Transferase</keyword>
<keyword evidence="3 4" id="KW-0408">Iron</keyword>
<dbReference type="CDD" id="cd11060">
    <property type="entry name" value="CYP57A1-like"/>
    <property type="match status" value="1"/>
</dbReference>
<dbReference type="InterPro" id="IPR002401">
    <property type="entry name" value="Cyt_P450_E_grp-I"/>
</dbReference>
<dbReference type="AlphaFoldDB" id="A0A1Q8RNI1"/>
<evidence type="ECO:0000256" key="2">
    <source>
        <dbReference type="ARBA" id="ARBA00022723"/>
    </source>
</evidence>
<keyword evidence="5" id="KW-0812">Transmembrane</keyword>
<gene>
    <name evidence="6" type="ORF">CCHL11_05429</name>
</gene>
<protein>
    <submittedName>
        <fullName evidence="6">Pisatin demethylase 19</fullName>
    </submittedName>
</protein>
<dbReference type="Pfam" id="PF00067">
    <property type="entry name" value="p450"/>
    <property type="match status" value="1"/>
</dbReference>
<dbReference type="PRINTS" id="PR00385">
    <property type="entry name" value="P450"/>
</dbReference>
<feature type="transmembrane region" description="Helical" evidence="5">
    <location>
        <begin position="20"/>
        <end position="38"/>
    </location>
</feature>
<keyword evidence="1 4" id="KW-0349">Heme</keyword>
<dbReference type="GO" id="GO:0032259">
    <property type="term" value="P:methylation"/>
    <property type="evidence" value="ECO:0007669"/>
    <property type="project" value="UniProtKB-KW"/>
</dbReference>
<evidence type="ECO:0000313" key="7">
    <source>
        <dbReference type="Proteomes" id="UP000186583"/>
    </source>
</evidence>
<dbReference type="STRING" id="708187.A0A1Q8RNI1"/>
<organism evidence="6 7">
    <name type="scientific">Colletotrichum chlorophyti</name>
    <dbReference type="NCBI Taxonomy" id="708187"/>
    <lineage>
        <taxon>Eukaryota</taxon>
        <taxon>Fungi</taxon>
        <taxon>Dikarya</taxon>
        <taxon>Ascomycota</taxon>
        <taxon>Pezizomycotina</taxon>
        <taxon>Sordariomycetes</taxon>
        <taxon>Hypocreomycetidae</taxon>
        <taxon>Glomerellales</taxon>
        <taxon>Glomerellaceae</taxon>
        <taxon>Colletotrichum</taxon>
    </lineage>
</organism>
<keyword evidence="5" id="KW-0472">Membrane</keyword>
<keyword evidence="6" id="KW-0489">Methyltransferase</keyword>
<sequence length="510" mass="57718">MAVQSRLVQLAYDQWNGHPTRFLAIFVLVVVFLSRLLLTVKQYRRLQDFKGPPFAAVSNLWMFSAVAGKNGHLEFYKVTKKYGSLSRIGPNDLLNDDPRLMRRMNGVRSDYRRPDWYDGMRLNPTKNNVLSWRDEDEHTKLRSKMAAGYSGREVADLEQKIDENLLRLIALIDGYIDAGKPFDFGRKAQYLTLDVISDLAFGEPFGFIETDSDVHEYIQTTEKSAPFFMMSTVFPWVMKIFATPLLKPLLPSETDSLGFGKVMGVAKEVAAERYGPNKKVQKDMLGSFVAHGLTQDEAEAEILVQIMAGSDTTATGIRATILHVITNPRVYNRLMAEIAAATATRPVITDAEARNLPYFQAVIKEGLRIFPPVGGLMPKETPAAGDTWEGKFIPGGTRIGWSVWAMFRRQDIWGADAGEFRPERWLVADAGGETAEGKLREMEATIDMMFAYGRFQCLGRPLALIELNKVLFELLRRFELTVCDPANPWKTFNAGIHVQSEYWIRAHRRE</sequence>
<comment type="cofactor">
    <cofactor evidence="4">
        <name>heme</name>
        <dbReference type="ChEBI" id="CHEBI:30413"/>
    </cofactor>
</comment>
<evidence type="ECO:0000256" key="4">
    <source>
        <dbReference type="PIRSR" id="PIRSR602401-1"/>
    </source>
</evidence>
<dbReference type="Gene3D" id="1.10.630.10">
    <property type="entry name" value="Cytochrome P450"/>
    <property type="match status" value="1"/>
</dbReference>